<organismHost>
    <name type="scientific">Cafeteria roenbergensis</name>
    <name type="common">Marine flagellate</name>
    <dbReference type="NCBI Taxonomy" id="33653"/>
</organismHost>
<feature type="transmembrane region" description="Helical" evidence="1">
    <location>
        <begin position="7"/>
        <end position="25"/>
    </location>
</feature>
<evidence type="ECO:0000313" key="3">
    <source>
        <dbReference type="Proteomes" id="UP000029781"/>
    </source>
</evidence>
<dbReference type="KEGG" id="vg:9887768"/>
<feature type="transmembrane region" description="Helical" evidence="1">
    <location>
        <begin position="37"/>
        <end position="55"/>
    </location>
</feature>
<accession>E3T5D6</accession>
<gene>
    <name evidence="2" type="ORF">crov365</name>
</gene>
<evidence type="ECO:0000313" key="2">
    <source>
        <dbReference type="EMBL" id="ADO67399.1"/>
    </source>
</evidence>
<feature type="transmembrane region" description="Helical" evidence="1">
    <location>
        <begin position="67"/>
        <end position="85"/>
    </location>
</feature>
<reference evidence="2 3" key="1">
    <citation type="journal article" date="2010" name="Proc. Natl. Acad. Sci. U.S.A.">
        <title>Giant virus with a remarkable complement of genes infects marine zooplankton.</title>
        <authorList>
            <person name="Fischer M.G."/>
            <person name="Allen M.J."/>
            <person name="Wilson W.H."/>
            <person name="Suttle C.A."/>
        </authorList>
    </citation>
    <scope>NUCLEOTIDE SEQUENCE [LARGE SCALE GENOMIC DNA]</scope>
    <source>
        <strain evidence="2 3">BV-PW1</strain>
    </source>
</reference>
<proteinExistence type="predicted"/>
<name>E3T5D6_CROVB</name>
<evidence type="ECO:0000256" key="1">
    <source>
        <dbReference type="SAM" id="Phobius"/>
    </source>
</evidence>
<dbReference type="EMBL" id="GU244497">
    <property type="protein sequence ID" value="ADO67399.1"/>
    <property type="molecule type" value="Genomic_DNA"/>
</dbReference>
<keyword evidence="3" id="KW-1185">Reference proteome</keyword>
<keyword evidence="1" id="KW-0472">Membrane</keyword>
<dbReference type="GeneID" id="9887768"/>
<organism evidence="2 3">
    <name type="scientific">Cafeteria roenbergensis virus (strain BV-PW1)</name>
    <name type="common">CroV</name>
    <dbReference type="NCBI Taxonomy" id="693272"/>
    <lineage>
        <taxon>Viruses</taxon>
        <taxon>Varidnaviria</taxon>
        <taxon>Bamfordvirae</taxon>
        <taxon>Nucleocytoviricota</taxon>
        <taxon>Megaviricetes</taxon>
        <taxon>Imitervirales</taxon>
        <taxon>Mimiviridae</taxon>
        <taxon>Aliimimivirinae</taxon>
        <taxon>Rheavirus</taxon>
        <taxon>Rheavirus sinusmexicani</taxon>
    </lineage>
</organism>
<protein>
    <submittedName>
        <fullName evidence="2">Uncharacterized protein</fullName>
    </submittedName>
</protein>
<keyword evidence="1" id="KW-0812">Transmembrane</keyword>
<sequence length="125" mass="14376">MNLLIKILYLFLIIVSGKTIIPLYIENTIYQNLTMILLLYLSNIFYRIGVNYYFNKTDTIYNITVEGVYRSVLVIVGIVMVNYFISNPEILNQYNIEVPSTNIYTSSAVSLIPFLMTKSLLSPDV</sequence>
<keyword evidence="1" id="KW-1133">Transmembrane helix</keyword>
<dbReference type="RefSeq" id="YP_003969998.1">
    <property type="nucleotide sequence ID" value="NC_014637.1"/>
</dbReference>
<dbReference type="Proteomes" id="UP000029781">
    <property type="component" value="Segment"/>
</dbReference>